<accession>A0A0D5YW19</accession>
<organism evidence="3 4">
    <name type="scientific">Flagellimonas lutaonensis</name>
    <dbReference type="NCBI Taxonomy" id="516051"/>
    <lineage>
        <taxon>Bacteria</taxon>
        <taxon>Pseudomonadati</taxon>
        <taxon>Bacteroidota</taxon>
        <taxon>Flavobacteriia</taxon>
        <taxon>Flavobacteriales</taxon>
        <taxon>Flavobacteriaceae</taxon>
        <taxon>Flagellimonas</taxon>
    </lineage>
</organism>
<dbReference type="Gene3D" id="3.40.50.1820">
    <property type="entry name" value="alpha/beta hydrolase"/>
    <property type="match status" value="1"/>
</dbReference>
<dbReference type="GO" id="GO:0016787">
    <property type="term" value="F:hydrolase activity"/>
    <property type="evidence" value="ECO:0007669"/>
    <property type="project" value="InterPro"/>
</dbReference>
<dbReference type="PANTHER" id="PTHR43037:SF1">
    <property type="entry name" value="BLL1128 PROTEIN"/>
    <property type="match status" value="1"/>
</dbReference>
<dbReference type="InterPro" id="IPR029058">
    <property type="entry name" value="AB_hydrolase_fold"/>
</dbReference>
<feature type="domain" description="Phospholipase/carboxylesterase/thioesterase" evidence="2">
    <location>
        <begin position="106"/>
        <end position="222"/>
    </location>
</feature>
<dbReference type="HOGENOM" id="CLU_064094_1_0_10"/>
<evidence type="ECO:0000313" key="4">
    <source>
        <dbReference type="Proteomes" id="UP000032726"/>
    </source>
</evidence>
<proteinExistence type="predicted"/>
<dbReference type="OrthoDB" id="9764953at2"/>
<dbReference type="AlphaFoldDB" id="A0A0D5YW19"/>
<dbReference type="Proteomes" id="UP000032726">
    <property type="component" value="Chromosome"/>
</dbReference>
<gene>
    <name evidence="3" type="ORF">VC82_2462</name>
</gene>
<sequence>MLKNIGVIGLWAIVFLNCTTHAQLIEDQQQVSVTENLRYYLYFPEPYEAEPEKEFGLLLFLHGGGESGANLDEIKKNGPPKLLAEGKQFPFLVLAPQNPHKKKFWNIQAVNQLLDSVVSRYRIDPQRIYLSGLSRGGSAAWDMAVQYPNKFAALAVVCGMAPVPYAHWLDKNMPIWVFHGADDPIISVSESDAMVAKLKEMGYDVQYNRYEGVGHDSWTKAFTTEALYSWLNEQKRAD</sequence>
<keyword evidence="4" id="KW-1185">Reference proteome</keyword>
<evidence type="ECO:0000313" key="3">
    <source>
        <dbReference type="EMBL" id="AKA36038.1"/>
    </source>
</evidence>
<evidence type="ECO:0000259" key="2">
    <source>
        <dbReference type="Pfam" id="PF02230"/>
    </source>
</evidence>
<dbReference type="RefSeq" id="WP_045802619.1">
    <property type="nucleotide sequence ID" value="NZ_CP011071.1"/>
</dbReference>
<dbReference type="PANTHER" id="PTHR43037">
    <property type="entry name" value="UNNAMED PRODUCT-RELATED"/>
    <property type="match status" value="1"/>
</dbReference>
<dbReference type="Pfam" id="PF02230">
    <property type="entry name" value="Abhydrolase_2"/>
    <property type="match status" value="1"/>
</dbReference>
<keyword evidence="1" id="KW-0732">Signal</keyword>
<evidence type="ECO:0000256" key="1">
    <source>
        <dbReference type="ARBA" id="ARBA00022729"/>
    </source>
</evidence>
<dbReference type="EMBL" id="CP011071">
    <property type="protein sequence ID" value="AKA36038.1"/>
    <property type="molecule type" value="Genomic_DNA"/>
</dbReference>
<dbReference type="KEGG" id="mlt:VC82_2462"/>
<reference evidence="3 4" key="1">
    <citation type="submission" date="2015-03" db="EMBL/GenBank/DDBJ databases">
        <title>Complete genome sequence of Muricauda lutaonensis CC-HSB-11T, isolated from a coastal hot spring.</title>
        <authorList>
            <person name="Kim K.M."/>
        </authorList>
    </citation>
    <scope>NUCLEOTIDE SEQUENCE [LARGE SCALE GENOMIC DNA]</scope>
    <source>
        <strain evidence="3 4">CC-HSB-11</strain>
    </source>
</reference>
<dbReference type="STRING" id="516051.VC82_2462"/>
<protein>
    <submittedName>
        <fullName evidence="3">Carbohydrate esterase</fullName>
    </submittedName>
</protein>
<name>A0A0D5YW19_9FLAO</name>
<dbReference type="PATRIC" id="fig|516051.4.peg.2526"/>
<dbReference type="InterPro" id="IPR050955">
    <property type="entry name" value="Plant_Biomass_Hydrol_Est"/>
</dbReference>
<dbReference type="InterPro" id="IPR003140">
    <property type="entry name" value="PLipase/COase/thioEstase"/>
</dbReference>
<dbReference type="SUPFAM" id="SSF53474">
    <property type="entry name" value="alpha/beta-Hydrolases"/>
    <property type="match status" value="1"/>
</dbReference>